<evidence type="ECO:0000313" key="2">
    <source>
        <dbReference type="EMBL" id="OLO48949.1"/>
    </source>
</evidence>
<accession>A0A1Q8VLK0</accession>
<dbReference type="Proteomes" id="UP000186394">
    <property type="component" value="Unassembled WGS sequence"/>
</dbReference>
<protein>
    <recommendedName>
        <fullName evidence="4">RNA polymerase subunit sigma-70</fullName>
    </recommendedName>
</protein>
<evidence type="ECO:0000256" key="1">
    <source>
        <dbReference type="SAM" id="MobiDB-lite"/>
    </source>
</evidence>
<reference evidence="2 3" key="1">
    <citation type="submission" date="2016-12" db="EMBL/GenBank/DDBJ databases">
        <title>Genomic comparison of strains in the 'Actinomyces naeslundii' group.</title>
        <authorList>
            <person name="Mughal S.R."/>
            <person name="Do T."/>
            <person name="Gilbert S.C."/>
            <person name="Witherden E.A."/>
            <person name="Didelot X."/>
            <person name="Beighton D."/>
        </authorList>
    </citation>
    <scope>NUCLEOTIDE SEQUENCE [LARGE SCALE GENOMIC DNA]</scope>
    <source>
        <strain evidence="2 3">P6N</strain>
    </source>
</reference>
<evidence type="ECO:0008006" key="4">
    <source>
        <dbReference type="Google" id="ProtNLM"/>
    </source>
</evidence>
<proteinExistence type="predicted"/>
<comment type="caution">
    <text evidence="2">The sequence shown here is derived from an EMBL/GenBank/DDBJ whole genome shotgun (WGS) entry which is preliminary data.</text>
</comment>
<name>A0A1Q8VLK0_9ACTO</name>
<gene>
    <name evidence="2" type="ORF">BKH28_08190</name>
</gene>
<dbReference type="AlphaFoldDB" id="A0A1Q8VLK0"/>
<sequence>MNMKTTDEILEEIENANNGDGPDPVATVDDPDLARIAVAQIRLRAAERELDEAVMVARDVGLSWQAIGDVLGMTRQGANKRFHAA</sequence>
<evidence type="ECO:0000313" key="3">
    <source>
        <dbReference type="Proteomes" id="UP000186394"/>
    </source>
</evidence>
<feature type="region of interest" description="Disordered" evidence="1">
    <location>
        <begin position="1"/>
        <end position="24"/>
    </location>
</feature>
<organism evidence="2 3">
    <name type="scientific">Actinomyces oris</name>
    <dbReference type="NCBI Taxonomy" id="544580"/>
    <lineage>
        <taxon>Bacteria</taxon>
        <taxon>Bacillati</taxon>
        <taxon>Actinomycetota</taxon>
        <taxon>Actinomycetes</taxon>
        <taxon>Actinomycetales</taxon>
        <taxon>Actinomycetaceae</taxon>
        <taxon>Actinomyces</taxon>
    </lineage>
</organism>
<dbReference type="EMBL" id="MSKL01000020">
    <property type="protein sequence ID" value="OLO48949.1"/>
    <property type="molecule type" value="Genomic_DNA"/>
</dbReference>